<sequence length="230" mass="24944">MRRLVLALLLAAAPALGLTQPADPGAPPPAPAPAPPEGAPPAAQPATPQPPAPPPPPAQVTSPPEVAPPPAAAPQPAAGPPGQWVYTDQYGWLWMPYGRAYTYIPGDPQVFPDAYVYYPAYGWRWVVAPWIYGYGPAPYWGALGPRPFVWYSRPWFRVGGYWGWGGYRGWGHYRGWIGPRAWGARGWAGAPAYYRSGVGGPHPAHVFRAAPARHGGEHERGRGERREHGR</sequence>
<organism evidence="3 4">
    <name type="scientific">Anaeromyxobacter diazotrophicus</name>
    <dbReference type="NCBI Taxonomy" id="2590199"/>
    <lineage>
        <taxon>Bacteria</taxon>
        <taxon>Pseudomonadati</taxon>
        <taxon>Myxococcota</taxon>
        <taxon>Myxococcia</taxon>
        <taxon>Myxococcales</taxon>
        <taxon>Cystobacterineae</taxon>
        <taxon>Anaeromyxobacteraceae</taxon>
        <taxon>Anaeromyxobacter</taxon>
    </lineage>
</organism>
<evidence type="ECO:0000256" key="2">
    <source>
        <dbReference type="SAM" id="SignalP"/>
    </source>
</evidence>
<evidence type="ECO:0000313" key="3">
    <source>
        <dbReference type="EMBL" id="GEJ56536.1"/>
    </source>
</evidence>
<gene>
    <name evidence="3" type="ORF">AMYX_12770</name>
</gene>
<feature type="signal peptide" evidence="2">
    <location>
        <begin position="1"/>
        <end position="17"/>
    </location>
</feature>
<evidence type="ECO:0000313" key="4">
    <source>
        <dbReference type="Proteomes" id="UP000503640"/>
    </source>
</evidence>
<name>A0A7I9VJE1_9BACT</name>
<dbReference type="AlphaFoldDB" id="A0A7I9VJE1"/>
<dbReference type="RefSeq" id="WP_176064049.1">
    <property type="nucleotide sequence ID" value="NZ_BJTG01000003.1"/>
</dbReference>
<feature type="region of interest" description="Disordered" evidence="1">
    <location>
        <begin position="18"/>
        <end position="80"/>
    </location>
</feature>
<dbReference type="EMBL" id="BJTG01000003">
    <property type="protein sequence ID" value="GEJ56536.1"/>
    <property type="molecule type" value="Genomic_DNA"/>
</dbReference>
<dbReference type="Proteomes" id="UP000503640">
    <property type="component" value="Unassembled WGS sequence"/>
</dbReference>
<reference evidence="4" key="1">
    <citation type="journal article" date="2020" name="Appl. Environ. Microbiol.">
        <title>Diazotrophic Anaeromyxobacter Isolates from Soils.</title>
        <authorList>
            <person name="Masuda Y."/>
            <person name="Yamanaka H."/>
            <person name="Xu Z.X."/>
            <person name="Shiratori Y."/>
            <person name="Aono T."/>
            <person name="Amachi S."/>
            <person name="Senoo K."/>
            <person name="Itoh H."/>
        </authorList>
    </citation>
    <scope>NUCLEOTIDE SEQUENCE [LARGE SCALE GENOMIC DNA]</scope>
    <source>
        <strain evidence="4">R267</strain>
    </source>
</reference>
<keyword evidence="4" id="KW-1185">Reference proteome</keyword>
<proteinExistence type="predicted"/>
<accession>A0A7I9VJE1</accession>
<feature type="compositionally biased region" description="Pro residues" evidence="1">
    <location>
        <begin position="24"/>
        <end position="58"/>
    </location>
</feature>
<feature type="chain" id="PRO_5029759774" description="YXWGXW repeat-containing protein" evidence="2">
    <location>
        <begin position="18"/>
        <end position="230"/>
    </location>
</feature>
<evidence type="ECO:0000256" key="1">
    <source>
        <dbReference type="SAM" id="MobiDB-lite"/>
    </source>
</evidence>
<comment type="caution">
    <text evidence="3">The sequence shown here is derived from an EMBL/GenBank/DDBJ whole genome shotgun (WGS) entry which is preliminary data.</text>
</comment>
<feature type="compositionally biased region" description="Pro residues" evidence="1">
    <location>
        <begin position="65"/>
        <end position="79"/>
    </location>
</feature>
<evidence type="ECO:0008006" key="5">
    <source>
        <dbReference type="Google" id="ProtNLM"/>
    </source>
</evidence>
<keyword evidence="2" id="KW-0732">Signal</keyword>
<protein>
    <recommendedName>
        <fullName evidence="5">YXWGXW repeat-containing protein</fullName>
    </recommendedName>
</protein>